<dbReference type="Proteomes" id="UP000019146">
    <property type="component" value="Plasmid unnamed"/>
</dbReference>
<dbReference type="PANTHER" id="PTHR30537:SF5">
    <property type="entry name" value="HTH-TYPE TRANSCRIPTIONAL ACTIVATOR TTDR-RELATED"/>
    <property type="match status" value="1"/>
</dbReference>
<feature type="domain" description="HTH lysR-type" evidence="5">
    <location>
        <begin position="1"/>
        <end position="59"/>
    </location>
</feature>
<keyword evidence="4" id="KW-0804">Transcription</keyword>
<dbReference type="GO" id="GO:0003700">
    <property type="term" value="F:DNA-binding transcription factor activity"/>
    <property type="evidence" value="ECO:0007669"/>
    <property type="project" value="InterPro"/>
</dbReference>
<dbReference type="Gene3D" id="1.10.10.10">
    <property type="entry name" value="Winged helix-like DNA-binding domain superfamily/Winged helix DNA-binding domain"/>
    <property type="match status" value="1"/>
</dbReference>
<dbReference type="InterPro" id="IPR036390">
    <property type="entry name" value="WH_DNA-bd_sf"/>
</dbReference>
<evidence type="ECO:0000256" key="2">
    <source>
        <dbReference type="ARBA" id="ARBA00023015"/>
    </source>
</evidence>
<dbReference type="Gene3D" id="3.40.190.290">
    <property type="match status" value="1"/>
</dbReference>
<evidence type="ECO:0000313" key="7">
    <source>
        <dbReference type="Proteomes" id="UP000019146"/>
    </source>
</evidence>
<evidence type="ECO:0000313" key="6">
    <source>
        <dbReference type="EMBL" id="ALL70623.1"/>
    </source>
</evidence>
<dbReference type="GO" id="GO:0006351">
    <property type="term" value="P:DNA-templated transcription"/>
    <property type="evidence" value="ECO:0007669"/>
    <property type="project" value="TreeGrafter"/>
</dbReference>
<name>A0A0P0RNX6_9BURK</name>
<accession>A0A0P0RNX6</accession>
<dbReference type="InterPro" id="IPR000847">
    <property type="entry name" value="LysR_HTH_N"/>
</dbReference>
<dbReference type="SUPFAM" id="SSF46785">
    <property type="entry name" value="Winged helix' DNA-binding domain"/>
    <property type="match status" value="1"/>
</dbReference>
<keyword evidence="6" id="KW-0614">Plasmid</keyword>
<keyword evidence="3" id="KW-0238">DNA-binding</keyword>
<dbReference type="Pfam" id="PF00126">
    <property type="entry name" value="HTH_1"/>
    <property type="match status" value="1"/>
</dbReference>
<protein>
    <submittedName>
        <fullName evidence="6">Transcriptional regulator, LysR family</fullName>
    </submittedName>
</protein>
<evidence type="ECO:0000256" key="4">
    <source>
        <dbReference type="ARBA" id="ARBA00023163"/>
    </source>
</evidence>
<dbReference type="InterPro" id="IPR036388">
    <property type="entry name" value="WH-like_DNA-bd_sf"/>
</dbReference>
<dbReference type="GeneID" id="69974074"/>
<proteinExistence type="inferred from homology"/>
<dbReference type="PANTHER" id="PTHR30537">
    <property type="entry name" value="HTH-TYPE TRANSCRIPTIONAL REGULATOR"/>
    <property type="match status" value="1"/>
</dbReference>
<dbReference type="GO" id="GO:0043565">
    <property type="term" value="F:sequence-specific DNA binding"/>
    <property type="evidence" value="ECO:0007669"/>
    <property type="project" value="TreeGrafter"/>
</dbReference>
<gene>
    <name evidence="6" type="ORF">K788_0008270</name>
</gene>
<keyword evidence="2" id="KW-0805">Transcription regulation</keyword>
<sequence length="324" mass="35805">MDKILSMRIFSRVVESGSFSAVADHMNCSTGSVSRAVSSLEDHLHARLLQRTTRKVSLTEPGERYYQKCKKILADLEDAEAEAGDAHTSARGTLRIHCVTDLGLAQLTHSILEYRKRFPSVAVQVKFLPRMANLLEDDVDVSIVAAPALPDSRNVCKLIGHCERVLVASPVFLQTHRVETANDLDEHALTPMPFRVEPNGHAVKLSLVKPTGQSTGQEGAGQFAINDTEATRIATLAGAGVAALPVHCVIDDLRNGRLLQLFPESRLQNTSVFAVYSSRHHIDAKIKTFIDFMTSHLREALDTRLLTEHQHQTFSRIARVMENA</sequence>
<dbReference type="PROSITE" id="PS50931">
    <property type="entry name" value="HTH_LYSR"/>
    <property type="match status" value="1"/>
</dbReference>
<dbReference type="CDD" id="cd08422">
    <property type="entry name" value="PBP2_CrgA_like"/>
    <property type="match status" value="1"/>
</dbReference>
<dbReference type="InterPro" id="IPR005119">
    <property type="entry name" value="LysR_subst-bd"/>
</dbReference>
<dbReference type="KEGG" id="bcai:K788_0008270"/>
<evidence type="ECO:0000259" key="5">
    <source>
        <dbReference type="PROSITE" id="PS50931"/>
    </source>
</evidence>
<geneLocation type="plasmid" evidence="7"/>
<organism evidence="6 7">
    <name type="scientific">Paraburkholderia caribensis MBA4</name>
    <dbReference type="NCBI Taxonomy" id="1323664"/>
    <lineage>
        <taxon>Bacteria</taxon>
        <taxon>Pseudomonadati</taxon>
        <taxon>Pseudomonadota</taxon>
        <taxon>Betaproteobacteria</taxon>
        <taxon>Burkholderiales</taxon>
        <taxon>Burkholderiaceae</taxon>
        <taxon>Paraburkholderia</taxon>
    </lineage>
</organism>
<dbReference type="AlphaFoldDB" id="A0A0P0RNX6"/>
<dbReference type="FunFam" id="1.10.10.10:FF:000001">
    <property type="entry name" value="LysR family transcriptional regulator"/>
    <property type="match status" value="1"/>
</dbReference>
<dbReference type="EMBL" id="CP012748">
    <property type="protein sequence ID" value="ALL70623.1"/>
    <property type="molecule type" value="Genomic_DNA"/>
</dbReference>
<evidence type="ECO:0000256" key="3">
    <source>
        <dbReference type="ARBA" id="ARBA00023125"/>
    </source>
</evidence>
<reference evidence="6 7" key="1">
    <citation type="journal article" date="2014" name="Genome Announc.">
        <title>Draft Genome Sequence of the Haloacid-Degrading Burkholderia caribensis Strain MBA4.</title>
        <authorList>
            <person name="Pan Y."/>
            <person name="Kong K.F."/>
            <person name="Tsang J.S."/>
        </authorList>
    </citation>
    <scope>NUCLEOTIDE SEQUENCE [LARGE SCALE GENOMIC DNA]</scope>
    <source>
        <strain evidence="6 7">MBA4</strain>
        <plasmid evidence="7">Plasmid</plasmid>
    </source>
</reference>
<comment type="similarity">
    <text evidence="1">Belongs to the LysR transcriptional regulatory family.</text>
</comment>
<dbReference type="InterPro" id="IPR058163">
    <property type="entry name" value="LysR-type_TF_proteobact-type"/>
</dbReference>
<dbReference type="RefSeq" id="WP_035993860.1">
    <property type="nucleotide sequence ID" value="NZ_CP012748.1"/>
</dbReference>
<dbReference type="Pfam" id="PF03466">
    <property type="entry name" value="LysR_substrate"/>
    <property type="match status" value="1"/>
</dbReference>
<evidence type="ECO:0000256" key="1">
    <source>
        <dbReference type="ARBA" id="ARBA00009437"/>
    </source>
</evidence>
<dbReference type="SUPFAM" id="SSF53850">
    <property type="entry name" value="Periplasmic binding protein-like II"/>
    <property type="match status" value="1"/>
</dbReference>